<evidence type="ECO:0000313" key="3">
    <source>
        <dbReference type="Proteomes" id="UP001444071"/>
    </source>
</evidence>
<name>A0ABV0WXV8_9TELE</name>
<organism evidence="2 3">
    <name type="scientific">Xenotaenia resolanae</name>
    <dbReference type="NCBI Taxonomy" id="208358"/>
    <lineage>
        <taxon>Eukaryota</taxon>
        <taxon>Metazoa</taxon>
        <taxon>Chordata</taxon>
        <taxon>Craniata</taxon>
        <taxon>Vertebrata</taxon>
        <taxon>Euteleostomi</taxon>
        <taxon>Actinopterygii</taxon>
        <taxon>Neopterygii</taxon>
        <taxon>Teleostei</taxon>
        <taxon>Neoteleostei</taxon>
        <taxon>Acanthomorphata</taxon>
        <taxon>Ovalentaria</taxon>
        <taxon>Atherinomorphae</taxon>
        <taxon>Cyprinodontiformes</taxon>
        <taxon>Goodeidae</taxon>
        <taxon>Xenotaenia</taxon>
    </lineage>
</organism>
<dbReference type="EMBL" id="JAHRIM010072503">
    <property type="protein sequence ID" value="MEQ2273688.1"/>
    <property type="molecule type" value="Genomic_DNA"/>
</dbReference>
<feature type="compositionally biased region" description="Basic and acidic residues" evidence="1">
    <location>
        <begin position="48"/>
        <end position="59"/>
    </location>
</feature>
<proteinExistence type="predicted"/>
<reference evidence="2 3" key="1">
    <citation type="submission" date="2021-06" db="EMBL/GenBank/DDBJ databases">
        <authorList>
            <person name="Palmer J.M."/>
        </authorList>
    </citation>
    <scope>NUCLEOTIDE SEQUENCE [LARGE SCALE GENOMIC DNA]</scope>
    <source>
        <strain evidence="2 3">XR_2019</strain>
        <tissue evidence="2">Muscle</tissue>
    </source>
</reference>
<protein>
    <submittedName>
        <fullName evidence="2">Uncharacterized protein</fullName>
    </submittedName>
</protein>
<dbReference type="Proteomes" id="UP001444071">
    <property type="component" value="Unassembled WGS sequence"/>
</dbReference>
<evidence type="ECO:0000256" key="1">
    <source>
        <dbReference type="SAM" id="MobiDB-lite"/>
    </source>
</evidence>
<feature type="region of interest" description="Disordered" evidence="1">
    <location>
        <begin position="16"/>
        <end position="35"/>
    </location>
</feature>
<evidence type="ECO:0000313" key="2">
    <source>
        <dbReference type="EMBL" id="MEQ2273688.1"/>
    </source>
</evidence>
<accession>A0ABV0WXV8</accession>
<comment type="caution">
    <text evidence="2">The sequence shown here is derived from an EMBL/GenBank/DDBJ whole genome shotgun (WGS) entry which is preliminary data.</text>
</comment>
<dbReference type="PANTHER" id="PTHR37402:SF1">
    <property type="entry name" value="GRAM DOMAIN-CONTAINING PROTEIN 4"/>
    <property type="match status" value="1"/>
</dbReference>
<keyword evidence="3" id="KW-1185">Reference proteome</keyword>
<sequence>MLKRLDRIRFRGQRRDEFLDPAESPNTSDTECSEDVVMKPRISVREAEELREPEGEQHIDTQAGPGSFSAGLQEEPKTDLNEVKGLLEIALLEKHFLLALVRMSETSFSKVIRNSAVSVTELHKPPQTYENR</sequence>
<dbReference type="PANTHER" id="PTHR37402">
    <property type="entry name" value="GRAM DOMAIN-CONTAINING PROTEIN 4"/>
    <property type="match status" value="1"/>
</dbReference>
<dbReference type="InterPro" id="IPR037847">
    <property type="entry name" value="GRAMDC4"/>
</dbReference>
<feature type="region of interest" description="Disordered" evidence="1">
    <location>
        <begin position="48"/>
        <end position="75"/>
    </location>
</feature>
<gene>
    <name evidence="2" type="ORF">XENORESO_007511</name>
</gene>